<dbReference type="AlphaFoldDB" id="A0A9D2BH71"/>
<evidence type="ECO:0000256" key="6">
    <source>
        <dbReference type="PIRSR" id="PIRSR613078-2"/>
    </source>
</evidence>
<feature type="binding site" evidence="6">
    <location>
        <begin position="81"/>
        <end position="84"/>
    </location>
    <ligand>
        <name>substrate</name>
    </ligand>
</feature>
<feature type="compositionally biased region" description="Basic and acidic residues" evidence="7">
    <location>
        <begin position="327"/>
        <end position="351"/>
    </location>
</feature>
<dbReference type="Gene3D" id="3.40.50.1240">
    <property type="entry name" value="Phosphoglycerate mutase-like"/>
    <property type="match status" value="1"/>
</dbReference>
<dbReference type="InterPro" id="IPR001345">
    <property type="entry name" value="PG/BPGM_mutase_AS"/>
</dbReference>
<accession>A0A9D2BH71</accession>
<dbReference type="GO" id="GO:0009143">
    <property type="term" value="P:nucleoside triphosphate catabolic process"/>
    <property type="evidence" value="ECO:0007669"/>
    <property type="project" value="InterPro"/>
</dbReference>
<evidence type="ECO:0000256" key="2">
    <source>
        <dbReference type="ARBA" id="ARBA00012028"/>
    </source>
</evidence>
<evidence type="ECO:0000256" key="3">
    <source>
        <dbReference type="ARBA" id="ARBA00023152"/>
    </source>
</evidence>
<sequence>MKLYIARHGETTWNAQNKVSGRTDVPLTEKGMEQARRLAERMSGLPIDVIFASPLQRARHTAECIAEKLGLPVLTEERLIEQDYGIYEGVDCRTQAFLDNKRQFAFRYPQGESMMQVAARTYGLIEELRRKYSGKNVLLVCHGGVIRVMKTYFTDMNNEEFFQYSMDNCGYLEYELEDLSKSVQPEADRDTAEEKSEKKLSVAETSETVKKKRNLEDKLFDTETSVQMLKDAVAGFNEERGWTGLNAANLAMSINIEASELLEIFQWCDPGEADEKARVTEREHFLEELADVMIYCIGMANFYDVDLADCIRQKMGKNALKYPVQMMDEKQKEKKEKKEKKENTDAGDPRN</sequence>
<dbReference type="PROSITE" id="PS00175">
    <property type="entry name" value="PG_MUTASE"/>
    <property type="match status" value="1"/>
</dbReference>
<reference evidence="8" key="2">
    <citation type="submission" date="2021-04" db="EMBL/GenBank/DDBJ databases">
        <authorList>
            <person name="Gilroy R."/>
        </authorList>
    </citation>
    <scope>NUCLEOTIDE SEQUENCE</scope>
    <source>
        <strain evidence="8">CHK183-1962</strain>
    </source>
</reference>
<reference evidence="8" key="1">
    <citation type="journal article" date="2021" name="PeerJ">
        <title>Extensive microbial diversity within the chicken gut microbiome revealed by metagenomics and culture.</title>
        <authorList>
            <person name="Gilroy R."/>
            <person name="Ravi A."/>
            <person name="Getino M."/>
            <person name="Pursley I."/>
            <person name="Horton D.L."/>
            <person name="Alikhan N.F."/>
            <person name="Baker D."/>
            <person name="Gharbi K."/>
            <person name="Hall N."/>
            <person name="Watson M."/>
            <person name="Adriaenssens E.M."/>
            <person name="Foster-Nyarko E."/>
            <person name="Jarju S."/>
            <person name="Secka A."/>
            <person name="Antonio M."/>
            <person name="Oren A."/>
            <person name="Chaudhuri R.R."/>
            <person name="La Ragione R."/>
            <person name="Hildebrand F."/>
            <person name="Pallen M.J."/>
        </authorList>
    </citation>
    <scope>NUCLEOTIDE SEQUENCE</scope>
    <source>
        <strain evidence="8">CHK183-1962</strain>
    </source>
</reference>
<dbReference type="EMBL" id="DXEK01000043">
    <property type="protein sequence ID" value="HIX76465.1"/>
    <property type="molecule type" value="Genomic_DNA"/>
</dbReference>
<dbReference type="InterPro" id="IPR025984">
    <property type="entry name" value="DCTPP"/>
</dbReference>
<feature type="active site" description="Tele-phosphohistidine intermediate" evidence="5">
    <location>
        <position position="8"/>
    </location>
</feature>
<proteinExistence type="inferred from homology"/>
<dbReference type="Pfam" id="PF00300">
    <property type="entry name" value="His_Phos_1"/>
    <property type="match status" value="1"/>
</dbReference>
<organism evidence="8 9">
    <name type="scientific">Candidatus Fusicatenibacter merdavium</name>
    <dbReference type="NCBI Taxonomy" id="2838600"/>
    <lineage>
        <taxon>Bacteria</taxon>
        <taxon>Bacillati</taxon>
        <taxon>Bacillota</taxon>
        <taxon>Clostridia</taxon>
        <taxon>Lachnospirales</taxon>
        <taxon>Lachnospiraceae</taxon>
        <taxon>Fusicatenibacter</taxon>
    </lineage>
</organism>
<dbReference type="Proteomes" id="UP000886890">
    <property type="component" value="Unassembled WGS sequence"/>
</dbReference>
<feature type="binding site" evidence="6">
    <location>
        <position position="57"/>
    </location>
    <ligand>
        <name>substrate</name>
    </ligand>
</feature>
<feature type="binding site" evidence="6">
    <location>
        <begin position="7"/>
        <end position="14"/>
    </location>
    <ligand>
        <name>substrate</name>
    </ligand>
</feature>
<keyword evidence="4" id="KW-0413">Isomerase</keyword>
<keyword evidence="3" id="KW-0324">Glycolysis</keyword>
<dbReference type="CDD" id="cd07067">
    <property type="entry name" value="HP_PGM_like"/>
    <property type="match status" value="1"/>
</dbReference>
<gene>
    <name evidence="8" type="ORF">H9734_02550</name>
</gene>
<evidence type="ECO:0000313" key="8">
    <source>
        <dbReference type="EMBL" id="HIX76465.1"/>
    </source>
</evidence>
<evidence type="ECO:0000256" key="7">
    <source>
        <dbReference type="SAM" id="MobiDB-lite"/>
    </source>
</evidence>
<protein>
    <recommendedName>
        <fullName evidence="2">phosphoglycerate mutase (2,3-diphosphoglycerate-dependent)</fullName>
        <ecNumber evidence="2">5.4.2.11</ecNumber>
    </recommendedName>
</protein>
<dbReference type="SUPFAM" id="SSF53254">
    <property type="entry name" value="Phosphoglycerate mutase-like"/>
    <property type="match status" value="1"/>
</dbReference>
<evidence type="ECO:0000256" key="5">
    <source>
        <dbReference type="PIRSR" id="PIRSR613078-1"/>
    </source>
</evidence>
<evidence type="ECO:0000256" key="4">
    <source>
        <dbReference type="ARBA" id="ARBA00023235"/>
    </source>
</evidence>
<dbReference type="SMART" id="SM00855">
    <property type="entry name" value="PGAM"/>
    <property type="match status" value="1"/>
</dbReference>
<dbReference type="PANTHER" id="PTHR11931">
    <property type="entry name" value="PHOSPHOGLYCERATE MUTASE"/>
    <property type="match status" value="1"/>
</dbReference>
<dbReference type="InterPro" id="IPR029033">
    <property type="entry name" value="His_PPase_superfam"/>
</dbReference>
<dbReference type="GO" id="GO:0047429">
    <property type="term" value="F:nucleoside triphosphate diphosphatase activity"/>
    <property type="evidence" value="ECO:0007669"/>
    <property type="project" value="InterPro"/>
</dbReference>
<dbReference type="Pfam" id="PF12643">
    <property type="entry name" value="MazG-like"/>
    <property type="match status" value="1"/>
</dbReference>
<feature type="region of interest" description="Disordered" evidence="7">
    <location>
        <begin position="326"/>
        <end position="351"/>
    </location>
</feature>
<feature type="active site" description="Proton donor/acceptor" evidence="5">
    <location>
        <position position="81"/>
    </location>
</feature>
<dbReference type="GO" id="GO:0006096">
    <property type="term" value="P:glycolytic process"/>
    <property type="evidence" value="ECO:0007669"/>
    <property type="project" value="UniProtKB-KW"/>
</dbReference>
<dbReference type="EC" id="5.4.2.11" evidence="2"/>
<evidence type="ECO:0000256" key="1">
    <source>
        <dbReference type="ARBA" id="ARBA00006717"/>
    </source>
</evidence>
<name>A0A9D2BH71_9FIRM</name>
<evidence type="ECO:0000313" key="9">
    <source>
        <dbReference type="Proteomes" id="UP000886890"/>
    </source>
</evidence>
<dbReference type="Gene3D" id="1.10.287.1080">
    <property type="entry name" value="MazG-like"/>
    <property type="match status" value="1"/>
</dbReference>
<dbReference type="CDD" id="cd11537">
    <property type="entry name" value="NTP-PPase_RS21-C6_like"/>
    <property type="match status" value="1"/>
</dbReference>
<comment type="similarity">
    <text evidence="1">Belongs to the phosphoglycerate mutase family. BPG-dependent PGAM subfamily.</text>
</comment>
<dbReference type="InterPro" id="IPR005952">
    <property type="entry name" value="Phosphogly_mut1"/>
</dbReference>
<dbReference type="SUPFAM" id="SSF101386">
    <property type="entry name" value="all-alpha NTP pyrophosphatases"/>
    <property type="match status" value="1"/>
</dbReference>
<dbReference type="GO" id="GO:0004619">
    <property type="term" value="F:phosphoglycerate mutase activity"/>
    <property type="evidence" value="ECO:0007669"/>
    <property type="project" value="UniProtKB-EC"/>
</dbReference>
<comment type="caution">
    <text evidence="8">The sequence shown here is derived from an EMBL/GenBank/DDBJ whole genome shotgun (WGS) entry which is preliminary data.</text>
</comment>
<dbReference type="InterPro" id="IPR013078">
    <property type="entry name" value="His_Pase_superF_clade-1"/>
</dbReference>